<dbReference type="KEGG" id="aoi:AORI_4576"/>
<dbReference type="PATRIC" id="fig|1156913.3.peg.4650"/>
<proteinExistence type="predicted"/>
<reference evidence="1 2" key="1">
    <citation type="journal article" date="2013" name="BMC Genomics">
        <title>ContigScape: a Cytoscape plugin facilitating microbial genome gap closing.</title>
        <authorList>
            <person name="Tang B."/>
            <person name="Wang Q."/>
            <person name="Yang M."/>
            <person name="Xie F."/>
            <person name="Zhu Y."/>
            <person name="Zhuo Y."/>
            <person name="Wang S."/>
            <person name="Gao H."/>
            <person name="Ding X."/>
            <person name="Zhang L."/>
            <person name="Zhao G."/>
            <person name="Zheng H."/>
        </authorList>
    </citation>
    <scope>NUCLEOTIDE SEQUENCE [LARGE SCALE GENOMIC DNA]</scope>
    <source>
        <strain evidence="1 2">HCCB10007</strain>
    </source>
</reference>
<dbReference type="RefSeq" id="WP_016334908.1">
    <property type="nucleotide sequence ID" value="NC_021252.1"/>
</dbReference>
<accession>R4SX94</accession>
<protein>
    <recommendedName>
        <fullName evidence="3">SH3 domain-containing protein</fullName>
    </recommendedName>
</protein>
<sequence length="126" mass="13583">MESSRIFAALGTVAAVLTWVNPPVAVAEPAGKEVPAAAACRQHAHSAKDPFNNGYPSKGSVPVRSAGPYADCRIDGYIDDSTRLHYHCYTTNDHGNTWTWVRVVGENIAGWVWDNNLKGNGSAVRC</sequence>
<dbReference type="EMBL" id="CP003410">
    <property type="protein sequence ID" value="AGM07160.1"/>
    <property type="molecule type" value="Genomic_DNA"/>
</dbReference>
<organism evidence="1 2">
    <name type="scientific">Amycolatopsis keratiniphila</name>
    <dbReference type="NCBI Taxonomy" id="129921"/>
    <lineage>
        <taxon>Bacteria</taxon>
        <taxon>Bacillati</taxon>
        <taxon>Actinomycetota</taxon>
        <taxon>Actinomycetes</taxon>
        <taxon>Pseudonocardiales</taxon>
        <taxon>Pseudonocardiaceae</taxon>
        <taxon>Amycolatopsis</taxon>
        <taxon>Amycolatopsis japonica group</taxon>
    </lineage>
</organism>
<dbReference type="HOGENOM" id="CLU_161148_0_0_11"/>
<evidence type="ECO:0000313" key="1">
    <source>
        <dbReference type="EMBL" id="AGM07160.1"/>
    </source>
</evidence>
<keyword evidence="2" id="KW-1185">Reference proteome</keyword>
<evidence type="ECO:0000313" key="2">
    <source>
        <dbReference type="Proteomes" id="UP000013968"/>
    </source>
</evidence>
<dbReference type="AlphaFoldDB" id="R4SX94"/>
<name>R4SX94_9PSEU</name>
<evidence type="ECO:0008006" key="3">
    <source>
        <dbReference type="Google" id="ProtNLM"/>
    </source>
</evidence>
<dbReference type="Proteomes" id="UP000013968">
    <property type="component" value="Chromosome"/>
</dbReference>
<gene>
    <name evidence="1" type="ORF">AORI_4576</name>
</gene>